<proteinExistence type="predicted"/>
<feature type="non-terminal residue" evidence="2">
    <location>
        <position position="1"/>
    </location>
</feature>
<feature type="region of interest" description="Disordered" evidence="1">
    <location>
        <begin position="1"/>
        <end position="33"/>
    </location>
</feature>
<evidence type="ECO:0000313" key="2">
    <source>
        <dbReference type="EMBL" id="KAF1921264.1"/>
    </source>
</evidence>
<dbReference type="AlphaFoldDB" id="A0A6A5R2R0"/>
<dbReference type="Proteomes" id="UP000800096">
    <property type="component" value="Unassembled WGS sequence"/>
</dbReference>
<sequence>PRETSHSTTPTSAFHAVRRVNDSSHGHRQIHPNRRLGTGMATIINWNMAFFGYSGLPNVEKLGDIVCVRRQL</sequence>
<dbReference type="EMBL" id="ML979132">
    <property type="protein sequence ID" value="KAF1921264.1"/>
    <property type="molecule type" value="Genomic_DNA"/>
</dbReference>
<evidence type="ECO:0000256" key="1">
    <source>
        <dbReference type="SAM" id="MobiDB-lite"/>
    </source>
</evidence>
<accession>A0A6A5R2R0</accession>
<organism evidence="2 3">
    <name type="scientific">Ampelomyces quisqualis</name>
    <name type="common">Powdery mildew agent</name>
    <dbReference type="NCBI Taxonomy" id="50730"/>
    <lineage>
        <taxon>Eukaryota</taxon>
        <taxon>Fungi</taxon>
        <taxon>Dikarya</taxon>
        <taxon>Ascomycota</taxon>
        <taxon>Pezizomycotina</taxon>
        <taxon>Dothideomycetes</taxon>
        <taxon>Pleosporomycetidae</taxon>
        <taxon>Pleosporales</taxon>
        <taxon>Pleosporineae</taxon>
        <taxon>Phaeosphaeriaceae</taxon>
        <taxon>Ampelomyces</taxon>
    </lineage>
</organism>
<gene>
    <name evidence="2" type="ORF">BDU57DRAFT_439128</name>
</gene>
<protein>
    <submittedName>
        <fullName evidence="2">Uncharacterized protein</fullName>
    </submittedName>
</protein>
<name>A0A6A5R2R0_AMPQU</name>
<reference evidence="2" key="1">
    <citation type="journal article" date="2020" name="Stud. Mycol.">
        <title>101 Dothideomycetes genomes: a test case for predicting lifestyles and emergence of pathogens.</title>
        <authorList>
            <person name="Haridas S."/>
            <person name="Albert R."/>
            <person name="Binder M."/>
            <person name="Bloem J."/>
            <person name="Labutti K."/>
            <person name="Salamov A."/>
            <person name="Andreopoulos B."/>
            <person name="Baker S."/>
            <person name="Barry K."/>
            <person name="Bills G."/>
            <person name="Bluhm B."/>
            <person name="Cannon C."/>
            <person name="Castanera R."/>
            <person name="Culley D."/>
            <person name="Daum C."/>
            <person name="Ezra D."/>
            <person name="Gonzalez J."/>
            <person name="Henrissat B."/>
            <person name="Kuo A."/>
            <person name="Liang C."/>
            <person name="Lipzen A."/>
            <person name="Lutzoni F."/>
            <person name="Magnuson J."/>
            <person name="Mondo S."/>
            <person name="Nolan M."/>
            <person name="Ohm R."/>
            <person name="Pangilinan J."/>
            <person name="Park H.-J."/>
            <person name="Ramirez L."/>
            <person name="Alfaro M."/>
            <person name="Sun H."/>
            <person name="Tritt A."/>
            <person name="Yoshinaga Y."/>
            <person name="Zwiers L.-H."/>
            <person name="Turgeon B."/>
            <person name="Goodwin S."/>
            <person name="Spatafora J."/>
            <person name="Crous P."/>
            <person name="Grigoriev I."/>
        </authorList>
    </citation>
    <scope>NUCLEOTIDE SEQUENCE</scope>
    <source>
        <strain evidence="2">HMLAC05119</strain>
    </source>
</reference>
<evidence type="ECO:0000313" key="3">
    <source>
        <dbReference type="Proteomes" id="UP000800096"/>
    </source>
</evidence>
<feature type="compositionally biased region" description="Polar residues" evidence="1">
    <location>
        <begin position="1"/>
        <end position="12"/>
    </location>
</feature>
<keyword evidence="3" id="KW-1185">Reference proteome</keyword>